<accession>A0A1D3CXS2</accession>
<sequence>MGRIKQGEKLWLVDSSVQCRRSMRLRLAFVLAAILAPGRSILAIHAIPIDGDEVSAHPVIEAHLISMMNHALTLLWPQLMRNAEREALSRDAAEKFVEEAFTKLRDTGKEMPKELRSILLWHLTTCFPVENGGLQGIHGIFGTTTILVCPSGLSLTCALKGLDIPLSKEARSPTQLLEASLCAAAIHHMGEDAAAYATITKGLLLNPQREDSSSAGAEKQALDMQSKDVLNLATCVAKRECLGIGNKGYHKAVLECIEINPGIRETSVLHHFFQGTRLKLEDRLSAEVFATSLLVLESILQGAKLGTADAAQLLQLTHADTTAFSLFHQLIAKSFKLCSLPAAEIVNSHLEALRATEATATSRIIHRKWADPALLASIALENAPLLFSLNAVHPPAGFEDNYQSLKHTGTQQNPDLLPEGPPFTVALTHFKSAAAQMADTIRKFALASHGALVASYGAQDSSSNSLAESLEQFVSALDDNILPTGFTFFDDGELSLYGPLVQEQIASRQKRNSFVRAQAHQIYIFTQSLLDNPEEDSSQSIKTSKELRAYVTSHLAAKLGQKRHEGTDTTQKSVSKDILVLAKAVYKEIQNCLQHCVKPLLADTRVQTQCTDSAKKNQPLNKCADPANEFQKQAWKGTWGIYLSDWLAQGNAPKGCSELLQLLGENDQAWKHQVYLMYSHLDYSEPGHMRDAIDIRGCKWLAAIQMLISCGKDMHGRDSYNRYSIKLDMLHYLYEMFVGTSKKPTLAAFLNWLVKLREPLHQNLQIPTAQVLAHAEGQQQNQVSISKAFNLAVARDPSYAQCKPEDTKIISELVPSLGDMFLTLAELDNFIEETIALTRPVLQEVMVTYTSTGSLYPDAVIRSPLYLPSNAATSFSHSGVKALELLLYMQQVAGNLSAKELRDTMNVRHFIDAVVETEEWVVKALGKCAGECGLRTEGEHGMSLLLSAETQSKPYTFPATAGESLAASVFGWQVPAFPPLRCQRPTRQVVPLPVITSPRKEPVVPTEDLIPPPLQKSDTTVLPEDEYSSSKAEEPEPGQGESASGKADKEKVVNTEGVGTIDPEEVTVPLPPVHEELPKVDAKDDDCLKLVQLYERYIEGSQIKDVEALHEQAVAIPLFKHTRSQLRIKDGDISLQTFRLALCITCAASPLTKSIQLNLPVPTISHRLLGAVHKLLESAGENKAKAVEACASAEVLGRSLQHAMAAVLKKNQETRSPLLLALGGLSKTASKDIPAQLASIFGSPARIGGRTLPPTSMAGGLMNWLPQDRGLAFWAASAHKKLKFDEAVAGLCAALRYAEFIQQVTRPGMMFDRILAQWNLSLPLNGLSLVNALRSHANTQQKLVQDLCVLMPPGLAAIAGRPQRITPVAPEINTEKAFKRAGSAPEGLGTENWLHWSVSMCAGDETQGMLRRFDPHQWAALSLETEHTTGETIEEGAYSVKQAPES</sequence>
<evidence type="ECO:0000256" key="1">
    <source>
        <dbReference type="SAM" id="MobiDB-lite"/>
    </source>
</evidence>
<dbReference type="InParanoid" id="A0A1D3CXS2"/>
<dbReference type="Proteomes" id="UP000095192">
    <property type="component" value="Unassembled WGS sequence"/>
</dbReference>
<dbReference type="VEuPathDB" id="ToxoDB:LOC34621071"/>
<keyword evidence="3" id="KW-1185">Reference proteome</keyword>
<evidence type="ECO:0000313" key="2">
    <source>
        <dbReference type="EMBL" id="OEH75981.1"/>
    </source>
</evidence>
<name>A0A1D3CXS2_9EIME</name>
<dbReference type="VEuPathDB" id="ToxoDB:cyc_04551"/>
<reference evidence="2 3" key="1">
    <citation type="journal article" date="2016" name="BMC Genomics">
        <title>Comparative genomics reveals Cyclospora cayetanensis possesses coccidia-like metabolism and invasion components but unique surface antigens.</title>
        <authorList>
            <person name="Liu S."/>
            <person name="Wang L."/>
            <person name="Zheng H."/>
            <person name="Xu Z."/>
            <person name="Roellig D.M."/>
            <person name="Li N."/>
            <person name="Frace M.A."/>
            <person name="Tang K."/>
            <person name="Arrowood M.J."/>
            <person name="Moss D.M."/>
            <person name="Zhang L."/>
            <person name="Feng Y."/>
            <person name="Xiao L."/>
        </authorList>
    </citation>
    <scope>NUCLEOTIDE SEQUENCE [LARGE SCALE GENOMIC DNA]</scope>
    <source>
        <strain evidence="2 3">CHN_HEN01</strain>
    </source>
</reference>
<feature type="region of interest" description="Disordered" evidence="1">
    <location>
        <begin position="1001"/>
        <end position="1054"/>
    </location>
</feature>
<comment type="caution">
    <text evidence="2">The sequence shown here is derived from an EMBL/GenBank/DDBJ whole genome shotgun (WGS) entry which is preliminary data.</text>
</comment>
<protein>
    <submittedName>
        <fullName evidence="2">Uncharacterized protein</fullName>
    </submittedName>
</protein>
<evidence type="ECO:0000313" key="3">
    <source>
        <dbReference type="Proteomes" id="UP000095192"/>
    </source>
</evidence>
<dbReference type="EMBL" id="JROU02001567">
    <property type="protein sequence ID" value="OEH75981.1"/>
    <property type="molecule type" value="Genomic_DNA"/>
</dbReference>
<gene>
    <name evidence="2" type="ORF">cyc_04551</name>
</gene>
<organism evidence="2 3">
    <name type="scientific">Cyclospora cayetanensis</name>
    <dbReference type="NCBI Taxonomy" id="88456"/>
    <lineage>
        <taxon>Eukaryota</taxon>
        <taxon>Sar</taxon>
        <taxon>Alveolata</taxon>
        <taxon>Apicomplexa</taxon>
        <taxon>Conoidasida</taxon>
        <taxon>Coccidia</taxon>
        <taxon>Eucoccidiorida</taxon>
        <taxon>Eimeriorina</taxon>
        <taxon>Eimeriidae</taxon>
        <taxon>Cyclospora</taxon>
    </lineage>
</organism>
<proteinExistence type="predicted"/>